<dbReference type="AlphaFoldDB" id="A0A1X2IZJ8"/>
<keyword evidence="2" id="KW-1185">Reference proteome</keyword>
<protein>
    <submittedName>
        <fullName evidence="1">Uncharacterized protein</fullName>
    </submittedName>
</protein>
<evidence type="ECO:0000313" key="2">
    <source>
        <dbReference type="Proteomes" id="UP000193560"/>
    </source>
</evidence>
<name>A0A1X2IZJ8_9FUNG</name>
<organism evidence="1 2">
    <name type="scientific">Absidia repens</name>
    <dbReference type="NCBI Taxonomy" id="90262"/>
    <lineage>
        <taxon>Eukaryota</taxon>
        <taxon>Fungi</taxon>
        <taxon>Fungi incertae sedis</taxon>
        <taxon>Mucoromycota</taxon>
        <taxon>Mucoromycotina</taxon>
        <taxon>Mucoromycetes</taxon>
        <taxon>Mucorales</taxon>
        <taxon>Cunninghamellaceae</taxon>
        <taxon>Absidia</taxon>
    </lineage>
</organism>
<dbReference type="EMBL" id="MCGE01000002">
    <property type="protein sequence ID" value="ORZ24720.1"/>
    <property type="molecule type" value="Genomic_DNA"/>
</dbReference>
<accession>A0A1X2IZJ8</accession>
<proteinExistence type="predicted"/>
<comment type="caution">
    <text evidence="1">The sequence shown here is derived from an EMBL/GenBank/DDBJ whole genome shotgun (WGS) entry which is preliminary data.</text>
</comment>
<sequence length="76" mass="8314">MDTSTKPSSRPVDPAPVGKDRVTALQHLGCTFNEGGQEVTKIATPTPTDNQEEEVIPTFMDPVNEENATYKSDNQH</sequence>
<evidence type="ECO:0000313" key="1">
    <source>
        <dbReference type="EMBL" id="ORZ24720.1"/>
    </source>
</evidence>
<reference evidence="1 2" key="1">
    <citation type="submission" date="2016-07" db="EMBL/GenBank/DDBJ databases">
        <title>Pervasive Adenine N6-methylation of Active Genes in Fungi.</title>
        <authorList>
            <consortium name="DOE Joint Genome Institute"/>
            <person name="Mondo S.J."/>
            <person name="Dannebaum R.O."/>
            <person name="Kuo R.C."/>
            <person name="Labutti K."/>
            <person name="Haridas S."/>
            <person name="Kuo A."/>
            <person name="Salamov A."/>
            <person name="Ahrendt S.R."/>
            <person name="Lipzen A."/>
            <person name="Sullivan W."/>
            <person name="Andreopoulos W.B."/>
            <person name="Clum A."/>
            <person name="Lindquist E."/>
            <person name="Daum C."/>
            <person name="Ramamoorthy G.K."/>
            <person name="Gryganskyi A."/>
            <person name="Culley D."/>
            <person name="Magnuson J.K."/>
            <person name="James T.Y."/>
            <person name="O'Malley M.A."/>
            <person name="Stajich J.E."/>
            <person name="Spatafora J.W."/>
            <person name="Visel A."/>
            <person name="Grigoriev I.V."/>
        </authorList>
    </citation>
    <scope>NUCLEOTIDE SEQUENCE [LARGE SCALE GENOMIC DNA]</scope>
    <source>
        <strain evidence="1 2">NRRL 1336</strain>
    </source>
</reference>
<dbReference type="OrthoDB" id="2204029at2759"/>
<dbReference type="Proteomes" id="UP000193560">
    <property type="component" value="Unassembled WGS sequence"/>
</dbReference>
<gene>
    <name evidence="1" type="ORF">BCR42DRAFT_432584</name>
</gene>